<keyword evidence="3" id="KW-0789">Thiol protease inhibitor</keyword>
<keyword evidence="6" id="KW-1185">Reference proteome</keyword>
<dbReference type="eggNOG" id="ENOG502SC50">
    <property type="taxonomic scope" value="Eukaryota"/>
</dbReference>
<dbReference type="STRING" id="34506.A0A090LLJ9"/>
<dbReference type="CTD" id="36381418"/>
<dbReference type="SUPFAM" id="SSF54403">
    <property type="entry name" value="Cystatin/monellin"/>
    <property type="match status" value="1"/>
</dbReference>
<feature type="domain" description="Cystatin" evidence="4">
    <location>
        <begin position="5"/>
        <end position="116"/>
    </location>
</feature>
<protein>
    <submittedName>
        <fullName evidence="5">Proteinase inhibitor I25, cystatin domain-containing protein</fullName>
    </submittedName>
</protein>
<dbReference type="PANTHER" id="PTHR46186">
    <property type="entry name" value="CYSTATIN"/>
    <property type="match status" value="1"/>
</dbReference>
<evidence type="ECO:0000313" key="5">
    <source>
        <dbReference type="EMBL" id="CEF69048.1"/>
    </source>
</evidence>
<dbReference type="OrthoDB" id="110606at2759"/>
<dbReference type="GeneID" id="36381418"/>
<keyword evidence="2" id="KW-0646">Protease inhibitor</keyword>
<evidence type="ECO:0000313" key="6">
    <source>
        <dbReference type="Proteomes" id="UP000035682"/>
    </source>
</evidence>
<proteinExistence type="inferred from homology"/>
<evidence type="ECO:0000256" key="2">
    <source>
        <dbReference type="ARBA" id="ARBA00022690"/>
    </source>
</evidence>
<dbReference type="SMART" id="SM00043">
    <property type="entry name" value="CY"/>
    <property type="match status" value="1"/>
</dbReference>
<dbReference type="WBParaSite" id="SRAE_2000370000.1">
    <property type="protein sequence ID" value="SRAE_2000370000.1"/>
    <property type="gene ID" value="WBGene00263925"/>
</dbReference>
<comment type="similarity">
    <text evidence="1">Belongs to the cystatin family.</text>
</comment>
<dbReference type="GO" id="GO:0004869">
    <property type="term" value="F:cysteine-type endopeptidase inhibitor activity"/>
    <property type="evidence" value="ECO:0007669"/>
    <property type="project" value="UniProtKB-KW"/>
</dbReference>
<dbReference type="MEROPS" id="I25.043"/>
<dbReference type="Pfam" id="PF00031">
    <property type="entry name" value="Cystatin"/>
    <property type="match status" value="1"/>
</dbReference>
<dbReference type="InterPro" id="IPR000010">
    <property type="entry name" value="Cystatin_dom"/>
</dbReference>
<dbReference type="AlphaFoldDB" id="A0A090LLJ9"/>
<dbReference type="CDD" id="cd00042">
    <property type="entry name" value="CY"/>
    <property type="match status" value="1"/>
</dbReference>
<reference evidence="5 6" key="1">
    <citation type="submission" date="2014-09" db="EMBL/GenBank/DDBJ databases">
        <authorList>
            <person name="Martin A.A."/>
        </authorList>
    </citation>
    <scope>NUCLEOTIDE SEQUENCE</scope>
    <source>
        <strain evidence="6">ED321</strain>
        <strain evidence="5">ED321 Heterogonic</strain>
    </source>
</reference>
<dbReference type="Proteomes" id="UP000035682">
    <property type="component" value="Unplaced"/>
</dbReference>
<dbReference type="RefSeq" id="XP_024508248.1">
    <property type="nucleotide sequence ID" value="XM_024654925.1"/>
</dbReference>
<gene>
    <name evidence="5 7 8" type="ORF">SRAE_2000370000</name>
</gene>
<dbReference type="PANTHER" id="PTHR46186:SF2">
    <property type="entry name" value="CYSTATIN"/>
    <property type="match status" value="1"/>
</dbReference>
<evidence type="ECO:0000256" key="3">
    <source>
        <dbReference type="ARBA" id="ARBA00022704"/>
    </source>
</evidence>
<dbReference type="GO" id="GO:0031982">
    <property type="term" value="C:vesicle"/>
    <property type="evidence" value="ECO:0007669"/>
    <property type="project" value="TreeGrafter"/>
</dbReference>
<organism evidence="5">
    <name type="scientific">Strongyloides ratti</name>
    <name type="common">Parasitic roundworm</name>
    <dbReference type="NCBI Taxonomy" id="34506"/>
    <lineage>
        <taxon>Eukaryota</taxon>
        <taxon>Metazoa</taxon>
        <taxon>Ecdysozoa</taxon>
        <taxon>Nematoda</taxon>
        <taxon>Chromadorea</taxon>
        <taxon>Rhabditida</taxon>
        <taxon>Tylenchina</taxon>
        <taxon>Panagrolaimomorpha</taxon>
        <taxon>Strongyloidoidea</taxon>
        <taxon>Strongyloididae</taxon>
        <taxon>Strongyloides</taxon>
    </lineage>
</organism>
<dbReference type="GO" id="GO:0005615">
    <property type="term" value="C:extracellular space"/>
    <property type="evidence" value="ECO:0007669"/>
    <property type="project" value="TreeGrafter"/>
</dbReference>
<accession>A0A090LLJ9</accession>
<dbReference type="EMBL" id="LN609529">
    <property type="protein sequence ID" value="CEF69048.1"/>
    <property type="molecule type" value="Genomic_DNA"/>
</dbReference>
<dbReference type="Gene3D" id="3.10.450.10">
    <property type="match status" value="1"/>
</dbReference>
<dbReference type="WormBase" id="SRAE_2000370000">
    <property type="protein sequence ID" value="SRP06699"/>
    <property type="gene ID" value="WBGene00263925"/>
</dbReference>
<reference evidence="7" key="2">
    <citation type="submission" date="2020-12" db="UniProtKB">
        <authorList>
            <consortium name="WormBaseParasite"/>
        </authorList>
    </citation>
    <scope>IDENTIFICATION</scope>
</reference>
<sequence>MASNSMPGGWKEQSIDDKDIILLGQKSVDKFNQQSNDLAYHGFVKVISAKSQVVAGVNYELQVLVGETGTLKNVVPHDKLTEEHKKVKDNGRKQIVTVGVWLKPWEDFEEYTIKGVKQA</sequence>
<evidence type="ECO:0000313" key="8">
    <source>
        <dbReference type="WormBase" id="SRAE_2000370000"/>
    </source>
</evidence>
<evidence type="ECO:0000256" key="1">
    <source>
        <dbReference type="ARBA" id="ARBA00009403"/>
    </source>
</evidence>
<dbReference type="InterPro" id="IPR046350">
    <property type="entry name" value="Cystatin_sf"/>
</dbReference>
<dbReference type="GO" id="GO:0005737">
    <property type="term" value="C:cytoplasm"/>
    <property type="evidence" value="ECO:0007669"/>
    <property type="project" value="TreeGrafter"/>
</dbReference>
<name>A0A090LLJ9_STRRB</name>
<evidence type="ECO:0000313" key="7">
    <source>
        <dbReference type="WBParaSite" id="SRAE_2000370000.1"/>
    </source>
</evidence>
<evidence type="ECO:0000259" key="4">
    <source>
        <dbReference type="SMART" id="SM00043"/>
    </source>
</evidence>